<name>A0A117LPL7_9EURY</name>
<evidence type="ECO:0000256" key="1">
    <source>
        <dbReference type="SAM" id="MobiDB-lite"/>
    </source>
</evidence>
<dbReference type="AlphaFoldDB" id="A0A117LPL7"/>
<sequence>AKEKKAPAKEKTSGRGRKPEDDDPPGDAGEMRQDLPQGQTTLF</sequence>
<reference evidence="3" key="1">
    <citation type="journal article" date="2015" name="MBio">
        <title>Genome-Resolved Metagenomic Analysis Reveals Roles for Candidate Phyla and Other Microbial Community Members in Biogeochemical Transformations in Oil Reservoirs.</title>
        <authorList>
            <person name="Hu P."/>
            <person name="Tom L."/>
            <person name="Singh A."/>
            <person name="Thomas B.C."/>
            <person name="Baker B.J."/>
            <person name="Piceno Y.M."/>
            <person name="Andersen G.L."/>
            <person name="Banfield J.F."/>
        </authorList>
    </citation>
    <scope>NUCLEOTIDE SEQUENCE [LARGE SCALE GENOMIC DNA]</scope>
</reference>
<evidence type="ECO:0000313" key="2">
    <source>
        <dbReference type="EMBL" id="KUK60385.1"/>
    </source>
</evidence>
<dbReference type="Proteomes" id="UP000054323">
    <property type="component" value="Unassembled WGS sequence"/>
</dbReference>
<evidence type="ECO:0000313" key="3">
    <source>
        <dbReference type="Proteomes" id="UP000054323"/>
    </source>
</evidence>
<organism evidence="2 3">
    <name type="scientific">Methanoculleus marisnigri</name>
    <dbReference type="NCBI Taxonomy" id="2198"/>
    <lineage>
        <taxon>Archaea</taxon>
        <taxon>Methanobacteriati</taxon>
        <taxon>Methanobacteriota</taxon>
        <taxon>Stenosarchaea group</taxon>
        <taxon>Methanomicrobia</taxon>
        <taxon>Methanomicrobiales</taxon>
        <taxon>Methanomicrobiaceae</taxon>
        <taxon>Methanoculleus</taxon>
    </lineage>
</organism>
<comment type="caution">
    <text evidence="2">The sequence shown here is derived from an EMBL/GenBank/DDBJ whole genome shotgun (WGS) entry which is preliminary data.</text>
</comment>
<accession>A0A117LPL7</accession>
<feature type="non-terminal residue" evidence="2">
    <location>
        <position position="1"/>
    </location>
</feature>
<feature type="region of interest" description="Disordered" evidence="1">
    <location>
        <begin position="1"/>
        <end position="43"/>
    </location>
</feature>
<proteinExistence type="predicted"/>
<dbReference type="EMBL" id="LGGD01000236">
    <property type="protein sequence ID" value="KUK60385.1"/>
    <property type="molecule type" value="Genomic_DNA"/>
</dbReference>
<dbReference type="PATRIC" id="fig|2198.4.peg.54"/>
<feature type="compositionally biased region" description="Basic and acidic residues" evidence="1">
    <location>
        <begin position="1"/>
        <end position="20"/>
    </location>
</feature>
<gene>
    <name evidence="2" type="ORF">XD82_1634</name>
</gene>
<protein>
    <submittedName>
        <fullName evidence="2">Replication factor C large subunit</fullName>
    </submittedName>
</protein>